<dbReference type="Pfam" id="PF24307">
    <property type="entry name" value="DUF7486"/>
    <property type="match status" value="1"/>
</dbReference>
<accession>A0ABS3T2J5</accession>
<dbReference type="RefSeq" id="WP_208154331.1">
    <property type="nucleotide sequence ID" value="NZ_JAGEVF010000006.1"/>
</dbReference>
<reference evidence="3 4" key="1">
    <citation type="submission" date="2021-03" db="EMBL/GenBank/DDBJ databases">
        <title>Winogradskyella sp. nov., isolated from costal sediment.</title>
        <authorList>
            <person name="Gao C."/>
        </authorList>
    </citation>
    <scope>NUCLEOTIDE SEQUENCE [LARGE SCALE GENOMIC DNA]</scope>
    <source>
        <strain evidence="3 4">DF17</strain>
    </source>
</reference>
<comment type="caution">
    <text evidence="3">The sequence shown here is derived from an EMBL/GenBank/DDBJ whole genome shotgun (WGS) entry which is preliminary data.</text>
</comment>
<evidence type="ECO:0000313" key="4">
    <source>
        <dbReference type="Proteomes" id="UP000676776"/>
    </source>
</evidence>
<name>A0ABS3T2J5_9FLAO</name>
<evidence type="ECO:0000256" key="1">
    <source>
        <dbReference type="SAM" id="SignalP"/>
    </source>
</evidence>
<feature type="signal peptide" evidence="1">
    <location>
        <begin position="1"/>
        <end position="25"/>
    </location>
</feature>
<feature type="chain" id="PRO_5045128169" description="DUF7486 domain-containing protein" evidence="1">
    <location>
        <begin position="26"/>
        <end position="201"/>
    </location>
</feature>
<keyword evidence="1" id="KW-0732">Signal</keyword>
<dbReference type="Proteomes" id="UP000676776">
    <property type="component" value="Unassembled WGS sequence"/>
</dbReference>
<organism evidence="3 4">
    <name type="scientific">Winogradskyella pelagia</name>
    <dbReference type="NCBI Taxonomy" id="2819984"/>
    <lineage>
        <taxon>Bacteria</taxon>
        <taxon>Pseudomonadati</taxon>
        <taxon>Bacteroidota</taxon>
        <taxon>Flavobacteriia</taxon>
        <taxon>Flavobacteriales</taxon>
        <taxon>Flavobacteriaceae</taxon>
        <taxon>Winogradskyella</taxon>
    </lineage>
</organism>
<gene>
    <name evidence="3" type="ORF">J4050_09450</name>
</gene>
<evidence type="ECO:0000313" key="3">
    <source>
        <dbReference type="EMBL" id="MBO3116973.1"/>
    </source>
</evidence>
<dbReference type="InterPro" id="IPR055909">
    <property type="entry name" value="DUF7486"/>
</dbReference>
<protein>
    <recommendedName>
        <fullName evidence="2">DUF7486 domain-containing protein</fullName>
    </recommendedName>
</protein>
<feature type="domain" description="DUF7486" evidence="2">
    <location>
        <begin position="42"/>
        <end position="195"/>
    </location>
</feature>
<sequence length="201" mass="22151">MKALVTKMRFWLTAVLCCSFAITNAQITKTNTHKPETELHPEIFWDIKAYSPDAELLQVVAIAQDGKIYDVKAIQYAEDSSLLDVKVLSNGERLPVKLILNKKEDLFPLNGIDKAGNLISIKALTEDGKRLDVRGVRRIGNTIAIRAIGPNGSQYSLLAMAPDGMVNTIKGLKMASQNLEMVINGIEVFAHVKAMCDIEPN</sequence>
<proteinExistence type="predicted"/>
<dbReference type="EMBL" id="JAGEVF010000006">
    <property type="protein sequence ID" value="MBO3116973.1"/>
    <property type="molecule type" value="Genomic_DNA"/>
</dbReference>
<keyword evidence="4" id="KW-1185">Reference proteome</keyword>
<evidence type="ECO:0000259" key="2">
    <source>
        <dbReference type="Pfam" id="PF24307"/>
    </source>
</evidence>